<sequence length="196" mass="20213">MSPRVASGETFRFSKSGFRRAVAAAAALAVFAGASVINAAPASAHDSVLSSNPGDKQVLDEFPHHVSLKFSGNPKNNFNTVAISDADAKEVLYSHEPEVVGNEVSLDIPEEINPGPGNYIIGFQITSSDGHSTRGKTSFSVADPDAVGAAEAGAGSRQTGAHAEETKSIPLWAYGLGGGLIVIIAAVVTVINRKAK</sequence>
<evidence type="ECO:0000313" key="7">
    <source>
        <dbReference type="Proteomes" id="UP001223646"/>
    </source>
</evidence>
<keyword evidence="2" id="KW-0186">Copper</keyword>
<evidence type="ECO:0000256" key="4">
    <source>
        <dbReference type="SAM" id="SignalP"/>
    </source>
</evidence>
<dbReference type="RefSeq" id="WP_284827018.1">
    <property type="nucleotide sequence ID" value="NZ_JASOOY020000035.1"/>
</dbReference>
<evidence type="ECO:0000256" key="2">
    <source>
        <dbReference type="ARBA" id="ARBA00023008"/>
    </source>
</evidence>
<feature type="chain" id="PRO_5043611889" evidence="4">
    <location>
        <begin position="40"/>
        <end position="196"/>
    </location>
</feature>
<name>A0AAW9SX76_CORAY</name>
<dbReference type="InterPro" id="IPR007348">
    <property type="entry name" value="CopC_dom"/>
</dbReference>
<dbReference type="Proteomes" id="UP001223646">
    <property type="component" value="Unassembled WGS sequence"/>
</dbReference>
<keyword evidence="1 4" id="KW-0732">Signal</keyword>
<evidence type="ECO:0000256" key="3">
    <source>
        <dbReference type="SAM" id="Phobius"/>
    </source>
</evidence>
<dbReference type="AlphaFoldDB" id="A0AAW9SX76"/>
<reference evidence="6" key="2">
    <citation type="submission" date="2024-05" db="EMBL/GenBank/DDBJ databases">
        <authorList>
            <person name="Wolfe A."/>
        </authorList>
    </citation>
    <scope>NUCLEOTIDE SEQUENCE</scope>
    <source>
        <strain evidence="6">UMB1064</strain>
    </source>
</reference>
<accession>A0AAW9SX76</accession>
<evidence type="ECO:0000256" key="1">
    <source>
        <dbReference type="ARBA" id="ARBA00022729"/>
    </source>
</evidence>
<dbReference type="EMBL" id="JASOOY020000035">
    <property type="protein sequence ID" value="MEO3718139.1"/>
    <property type="molecule type" value="Genomic_DNA"/>
</dbReference>
<dbReference type="InterPro" id="IPR014756">
    <property type="entry name" value="Ig_E-set"/>
</dbReference>
<dbReference type="GO" id="GO:0046688">
    <property type="term" value="P:response to copper ion"/>
    <property type="evidence" value="ECO:0007669"/>
    <property type="project" value="InterPro"/>
</dbReference>
<evidence type="ECO:0000259" key="5">
    <source>
        <dbReference type="Pfam" id="PF04234"/>
    </source>
</evidence>
<dbReference type="Gene3D" id="2.60.40.1220">
    <property type="match status" value="1"/>
</dbReference>
<comment type="caution">
    <text evidence="6">The sequence shown here is derived from an EMBL/GenBank/DDBJ whole genome shotgun (WGS) entry which is preliminary data.</text>
</comment>
<evidence type="ECO:0000313" key="6">
    <source>
        <dbReference type="EMBL" id="MEO3718139.1"/>
    </source>
</evidence>
<feature type="domain" description="CopC" evidence="5">
    <location>
        <begin position="45"/>
        <end position="141"/>
    </location>
</feature>
<dbReference type="SUPFAM" id="SSF81296">
    <property type="entry name" value="E set domains"/>
    <property type="match status" value="1"/>
</dbReference>
<reference evidence="6" key="1">
    <citation type="submission" date="2023-05" db="EMBL/GenBank/DDBJ databases">
        <authorList>
            <person name="Du J."/>
        </authorList>
    </citation>
    <scope>NUCLEOTIDE SEQUENCE</scope>
    <source>
        <strain evidence="6">UMB1064</strain>
    </source>
</reference>
<dbReference type="Pfam" id="PF04234">
    <property type="entry name" value="CopC"/>
    <property type="match status" value="1"/>
</dbReference>
<keyword evidence="3" id="KW-0812">Transmembrane</keyword>
<dbReference type="InterPro" id="IPR014755">
    <property type="entry name" value="Cu-Rt/internalin_Ig-like"/>
</dbReference>
<feature type="transmembrane region" description="Helical" evidence="3">
    <location>
        <begin position="171"/>
        <end position="191"/>
    </location>
</feature>
<gene>
    <name evidence="6" type="ORF">QP460_011190</name>
</gene>
<protein>
    <submittedName>
        <fullName evidence="6">Copper resistance protein CopC</fullName>
    </submittedName>
</protein>
<feature type="signal peptide" evidence="4">
    <location>
        <begin position="1"/>
        <end position="39"/>
    </location>
</feature>
<organism evidence="6 7">
    <name type="scientific">Corynebacterium amycolatum</name>
    <dbReference type="NCBI Taxonomy" id="43765"/>
    <lineage>
        <taxon>Bacteria</taxon>
        <taxon>Bacillati</taxon>
        <taxon>Actinomycetota</taxon>
        <taxon>Actinomycetes</taxon>
        <taxon>Mycobacteriales</taxon>
        <taxon>Corynebacteriaceae</taxon>
        <taxon>Corynebacterium</taxon>
    </lineage>
</organism>
<dbReference type="GO" id="GO:0005507">
    <property type="term" value="F:copper ion binding"/>
    <property type="evidence" value="ECO:0007669"/>
    <property type="project" value="InterPro"/>
</dbReference>
<proteinExistence type="predicted"/>
<dbReference type="GO" id="GO:0042597">
    <property type="term" value="C:periplasmic space"/>
    <property type="evidence" value="ECO:0007669"/>
    <property type="project" value="InterPro"/>
</dbReference>
<keyword evidence="3" id="KW-0472">Membrane</keyword>
<keyword evidence="3" id="KW-1133">Transmembrane helix</keyword>